<dbReference type="RefSeq" id="WP_018527301.1">
    <property type="nucleotide sequence ID" value="NZ_LPWH01000122.1"/>
</dbReference>
<dbReference type="AlphaFoldDB" id="A0A2S4JG49"/>
<sequence length="332" mass="36866">MSEKKSQKTSDVGNYNGEFLKKLLRDMVLIRRFEEKTAQMYGLRKIGGFLHLYNGQEAVAVGAVAALDMEKDYLLTSYRDHGHALAVGMDPKSVMAELYGKITGCSRGKGGSMHMFDAERHFLGGNGIVGAQIPIATGVAFKQMYHNDGGVTLCFFGDGAIHQGAFHESLNLAKIWNLPVIYIVENNQFGMGTAVKRVSGVEDFSLKASGYDLQGKIIDGMDVLAVYEGIKEVARDAREKGNAWLLDIKTYRYKGHSASDPAKYRTKDELESYKQQDPILRLKERLISAGIIADQEYQEMDAEIKKEVQEAVDFAEKSAEPALHTMYEDVLA</sequence>
<dbReference type="EC" id="1.2.4.1" evidence="3 8"/>
<evidence type="ECO:0000256" key="6">
    <source>
        <dbReference type="ARBA" id="ARBA00023052"/>
    </source>
</evidence>
<evidence type="ECO:0000313" key="10">
    <source>
        <dbReference type="EMBL" id="POQ98538.1"/>
    </source>
</evidence>
<reference evidence="11" key="1">
    <citation type="submission" date="2015-12" db="EMBL/GenBank/DDBJ databases">
        <authorList>
            <person name="Lodha T.D."/>
            <person name="Chintalapati S."/>
            <person name="Chintalapati V.R."/>
            <person name="Sravanthi T."/>
        </authorList>
    </citation>
    <scope>NUCLEOTIDE SEQUENCE [LARGE SCALE GENOMIC DNA]</scope>
    <source>
        <strain evidence="11">JC133</strain>
    </source>
</reference>
<dbReference type="PANTHER" id="PTHR11516:SF60">
    <property type="entry name" value="PYRUVATE DEHYDROGENASE E1 COMPONENT SUBUNIT ALPHA"/>
    <property type="match status" value="1"/>
</dbReference>
<evidence type="ECO:0000256" key="8">
    <source>
        <dbReference type="RuleBase" id="RU361139"/>
    </source>
</evidence>
<dbReference type="NCBIfam" id="TIGR03182">
    <property type="entry name" value="PDH_E1_alph_y"/>
    <property type="match status" value="1"/>
</dbReference>
<keyword evidence="6 8" id="KW-0786">Thiamine pyrophosphate</keyword>
<organism evidence="10 11">
    <name type="scientific">Alkalispirochaeta sphaeroplastigenens</name>
    <dbReference type="NCBI Taxonomy" id="1187066"/>
    <lineage>
        <taxon>Bacteria</taxon>
        <taxon>Pseudomonadati</taxon>
        <taxon>Spirochaetota</taxon>
        <taxon>Spirochaetia</taxon>
        <taxon>Spirochaetales</taxon>
        <taxon>Spirochaetaceae</taxon>
        <taxon>Alkalispirochaeta</taxon>
    </lineage>
</organism>
<dbReference type="Proteomes" id="UP000237350">
    <property type="component" value="Unassembled WGS sequence"/>
</dbReference>
<dbReference type="GO" id="GO:0006086">
    <property type="term" value="P:pyruvate decarboxylation to acetyl-CoA"/>
    <property type="evidence" value="ECO:0007669"/>
    <property type="project" value="InterPro"/>
</dbReference>
<gene>
    <name evidence="8" type="primary">pdhA</name>
    <name evidence="10" type="ORF">AU468_13215</name>
</gene>
<dbReference type="CDD" id="cd02000">
    <property type="entry name" value="TPP_E1_PDC_ADC_BCADC"/>
    <property type="match status" value="1"/>
</dbReference>
<evidence type="ECO:0000256" key="3">
    <source>
        <dbReference type="ARBA" id="ARBA00012281"/>
    </source>
</evidence>
<evidence type="ECO:0000256" key="7">
    <source>
        <dbReference type="ARBA" id="ARBA00023317"/>
    </source>
</evidence>
<dbReference type="SUPFAM" id="SSF52518">
    <property type="entry name" value="Thiamin diphosphate-binding fold (THDP-binding)"/>
    <property type="match status" value="1"/>
</dbReference>
<dbReference type="InterPro" id="IPR029061">
    <property type="entry name" value="THDP-binding"/>
</dbReference>
<dbReference type="OrthoDB" id="9766715at2"/>
<comment type="catalytic activity">
    <reaction evidence="8">
        <text>N(6)-[(R)-lipoyl]-L-lysyl-[protein] + pyruvate + H(+) = N(6)-[(R)-S(8)-acetyldihydrolipoyl]-L-lysyl-[protein] + CO2</text>
        <dbReference type="Rhea" id="RHEA:19189"/>
        <dbReference type="Rhea" id="RHEA-COMP:10474"/>
        <dbReference type="Rhea" id="RHEA-COMP:10478"/>
        <dbReference type="ChEBI" id="CHEBI:15361"/>
        <dbReference type="ChEBI" id="CHEBI:15378"/>
        <dbReference type="ChEBI" id="CHEBI:16526"/>
        <dbReference type="ChEBI" id="CHEBI:83099"/>
        <dbReference type="ChEBI" id="CHEBI:83111"/>
        <dbReference type="EC" id="1.2.4.1"/>
    </reaction>
</comment>
<evidence type="ECO:0000256" key="2">
    <source>
        <dbReference type="ARBA" id="ARBA00011870"/>
    </source>
</evidence>
<dbReference type="PANTHER" id="PTHR11516">
    <property type="entry name" value="PYRUVATE DEHYDROGENASE E1 COMPONENT, ALPHA SUBUNIT BACTERIAL AND ORGANELLAR"/>
    <property type="match status" value="1"/>
</dbReference>
<dbReference type="Pfam" id="PF00676">
    <property type="entry name" value="E1_dh"/>
    <property type="match status" value="1"/>
</dbReference>
<evidence type="ECO:0000256" key="5">
    <source>
        <dbReference type="ARBA" id="ARBA00023002"/>
    </source>
</evidence>
<dbReference type="InterPro" id="IPR050642">
    <property type="entry name" value="PDH_E1_Alpha_Subunit"/>
</dbReference>
<evidence type="ECO:0000256" key="1">
    <source>
        <dbReference type="ARBA" id="ARBA00001964"/>
    </source>
</evidence>
<dbReference type="Gene3D" id="3.40.50.970">
    <property type="match status" value="1"/>
</dbReference>
<dbReference type="FunFam" id="3.40.50.970:FF:000013">
    <property type="entry name" value="Pyruvate dehydrogenase E1 component subunit alpha"/>
    <property type="match status" value="1"/>
</dbReference>
<keyword evidence="11" id="KW-1185">Reference proteome</keyword>
<comment type="subunit">
    <text evidence="2 8">Heterodimer of an alpha and a beta chain.</text>
</comment>
<evidence type="ECO:0000313" key="11">
    <source>
        <dbReference type="Proteomes" id="UP000237350"/>
    </source>
</evidence>
<feature type="domain" description="Dehydrogenase E1 component" evidence="9">
    <location>
        <begin position="25"/>
        <end position="322"/>
    </location>
</feature>
<comment type="function">
    <text evidence="8">The pyruvate dehydrogenase complex catalyzes the overall conversion of pyruvate to acetyl-CoA and CO(2).</text>
</comment>
<dbReference type="InterPro" id="IPR017597">
    <property type="entry name" value="Pyrv_DH_E1_asu_subgrp-y"/>
</dbReference>
<evidence type="ECO:0000259" key="9">
    <source>
        <dbReference type="Pfam" id="PF00676"/>
    </source>
</evidence>
<evidence type="ECO:0000256" key="4">
    <source>
        <dbReference type="ARBA" id="ARBA00014159"/>
    </source>
</evidence>
<dbReference type="InterPro" id="IPR001017">
    <property type="entry name" value="DH_E1"/>
</dbReference>
<accession>A0A2S4JG49</accession>
<name>A0A2S4JG49_9SPIO</name>
<keyword evidence="5 8" id="KW-0560">Oxidoreductase</keyword>
<comment type="cofactor">
    <cofactor evidence="1 8">
        <name>thiamine diphosphate</name>
        <dbReference type="ChEBI" id="CHEBI:58937"/>
    </cofactor>
</comment>
<proteinExistence type="predicted"/>
<dbReference type="GO" id="GO:0004739">
    <property type="term" value="F:pyruvate dehydrogenase (acetyl-transferring) activity"/>
    <property type="evidence" value="ECO:0007669"/>
    <property type="project" value="UniProtKB-UniRule"/>
</dbReference>
<dbReference type="EMBL" id="LPWH01000122">
    <property type="protein sequence ID" value="POQ98538.1"/>
    <property type="molecule type" value="Genomic_DNA"/>
</dbReference>
<keyword evidence="7 8" id="KW-0670">Pyruvate</keyword>
<protein>
    <recommendedName>
        <fullName evidence="4 8">Pyruvate dehydrogenase E1 component subunit alpha</fullName>
        <ecNumber evidence="3 8">1.2.4.1</ecNumber>
    </recommendedName>
</protein>
<comment type="caution">
    <text evidence="10">The sequence shown here is derived from an EMBL/GenBank/DDBJ whole genome shotgun (WGS) entry which is preliminary data.</text>
</comment>